<feature type="domain" description="YgjP-like metallopeptidase" evidence="1">
    <location>
        <begin position="32"/>
        <end position="241"/>
    </location>
</feature>
<dbReference type="Proteomes" id="UP000223913">
    <property type="component" value="Unassembled WGS sequence"/>
</dbReference>
<dbReference type="EMBL" id="PDUD01000071">
    <property type="protein sequence ID" value="PHN00885.1"/>
    <property type="molecule type" value="Genomic_DNA"/>
</dbReference>
<reference evidence="2 3" key="1">
    <citation type="submission" date="2017-10" db="EMBL/GenBank/DDBJ databases">
        <title>The draft genome sequence of Lewinella nigricans NBRC 102662.</title>
        <authorList>
            <person name="Wang K."/>
        </authorList>
    </citation>
    <scope>NUCLEOTIDE SEQUENCE [LARGE SCALE GENOMIC DNA]</scope>
    <source>
        <strain evidence="2 3">NBRC 102662</strain>
    </source>
</reference>
<dbReference type="Pfam" id="PF01863">
    <property type="entry name" value="YgjP-like"/>
    <property type="match status" value="1"/>
</dbReference>
<evidence type="ECO:0000259" key="1">
    <source>
        <dbReference type="Pfam" id="PF01863"/>
    </source>
</evidence>
<sequence length="248" mass="29065">MRRKKSELILIDVAGKRIPLKVVYERRPNIRAAIGKKEVILRIPNNPFSTVNVSQEIDRIKGWLLEVDRKRDGALDRLAIREYIDGQILEVGARQYRLSIREEDRQTHSARLQDGVIELKIARADAGPNLQQNIKTLLSRVIGNDHLPQITRRVHEINDRYFRKPVQSVKLRYNHSRWGSCSTNGNINLSTRLLFAPQPVIDYVIVHELAHMVEMNHSPRFWKVVKDVLPNYKEMEKWLRENSYLCDF</sequence>
<dbReference type="PANTHER" id="PTHR30399">
    <property type="entry name" value="UNCHARACTERIZED PROTEIN YGJP"/>
    <property type="match status" value="1"/>
</dbReference>
<evidence type="ECO:0000313" key="2">
    <source>
        <dbReference type="EMBL" id="PHN00885.1"/>
    </source>
</evidence>
<dbReference type="CDD" id="cd07344">
    <property type="entry name" value="M48_yhfN_like"/>
    <property type="match status" value="1"/>
</dbReference>
<name>A0A2D0MXC2_FLAN2</name>
<gene>
    <name evidence="2" type="ORF">CRP01_40055</name>
</gene>
<accession>A0A2D0MXC2</accession>
<keyword evidence="3" id="KW-1185">Reference proteome</keyword>
<dbReference type="AlphaFoldDB" id="A0A2D0MXC2"/>
<evidence type="ECO:0000313" key="3">
    <source>
        <dbReference type="Proteomes" id="UP000223913"/>
    </source>
</evidence>
<dbReference type="PANTHER" id="PTHR30399:SF1">
    <property type="entry name" value="UTP PYROPHOSPHATASE"/>
    <property type="match status" value="1"/>
</dbReference>
<dbReference type="OrthoDB" id="9811177at2"/>
<organism evidence="2 3">
    <name type="scientific">Flavilitoribacter nigricans (strain ATCC 23147 / DSM 23189 / NBRC 102662 / NCIMB 1420 / SS-2)</name>
    <name type="common">Lewinella nigricans</name>
    <dbReference type="NCBI Taxonomy" id="1122177"/>
    <lineage>
        <taxon>Bacteria</taxon>
        <taxon>Pseudomonadati</taxon>
        <taxon>Bacteroidota</taxon>
        <taxon>Saprospiria</taxon>
        <taxon>Saprospirales</taxon>
        <taxon>Lewinellaceae</taxon>
        <taxon>Flavilitoribacter</taxon>
    </lineage>
</organism>
<dbReference type="RefSeq" id="WP_099155735.1">
    <property type="nucleotide sequence ID" value="NZ_PDUD01000071.1"/>
</dbReference>
<dbReference type="InterPro" id="IPR053136">
    <property type="entry name" value="UTP_pyrophosphatase-like"/>
</dbReference>
<dbReference type="Gene3D" id="3.30.2010.10">
    <property type="entry name" value="Metalloproteases ('zincins'), catalytic domain"/>
    <property type="match status" value="1"/>
</dbReference>
<proteinExistence type="predicted"/>
<comment type="caution">
    <text evidence="2">The sequence shown here is derived from an EMBL/GenBank/DDBJ whole genome shotgun (WGS) entry which is preliminary data.</text>
</comment>
<dbReference type="InterPro" id="IPR002725">
    <property type="entry name" value="YgjP-like_metallopeptidase"/>
</dbReference>
<protein>
    <recommendedName>
        <fullName evidence="1">YgjP-like metallopeptidase domain-containing protein</fullName>
    </recommendedName>
</protein>